<comment type="cofactor">
    <cofactor evidence="1 6">
        <name>pyridoxal 5'-phosphate</name>
        <dbReference type="ChEBI" id="CHEBI:597326"/>
    </cofactor>
</comment>
<dbReference type="Pfam" id="PF00155">
    <property type="entry name" value="Aminotran_1_2"/>
    <property type="match status" value="1"/>
</dbReference>
<gene>
    <name evidence="8" type="ORF">K1Y72_22350</name>
</gene>
<reference evidence="8 9" key="1">
    <citation type="submission" date="2021-07" db="EMBL/GenBank/DDBJ databases">
        <title>Actinomadura sp. PM05-2 isolated from lichen.</title>
        <authorList>
            <person name="Somphong A."/>
            <person name="Phongsopitanun W."/>
            <person name="Tanasupawat S."/>
            <person name="Peongsungnone V."/>
        </authorList>
    </citation>
    <scope>NUCLEOTIDE SEQUENCE [LARGE SCALE GENOMIC DNA]</scope>
    <source>
        <strain evidence="8 9">PM05-2</strain>
    </source>
</reference>
<evidence type="ECO:0000256" key="5">
    <source>
        <dbReference type="ARBA" id="ARBA00022898"/>
    </source>
</evidence>
<dbReference type="GO" id="GO:0008483">
    <property type="term" value="F:transaminase activity"/>
    <property type="evidence" value="ECO:0007669"/>
    <property type="project" value="UniProtKB-KW"/>
</dbReference>
<evidence type="ECO:0000259" key="7">
    <source>
        <dbReference type="Pfam" id="PF00155"/>
    </source>
</evidence>
<dbReference type="CDD" id="cd00609">
    <property type="entry name" value="AAT_like"/>
    <property type="match status" value="1"/>
</dbReference>
<keyword evidence="4 6" id="KW-0808">Transferase</keyword>
<proteinExistence type="inferred from homology"/>
<dbReference type="SUPFAM" id="SSF53383">
    <property type="entry name" value="PLP-dependent transferases"/>
    <property type="match status" value="1"/>
</dbReference>
<dbReference type="Gene3D" id="3.90.1150.10">
    <property type="entry name" value="Aspartate Aminotransferase, domain 1"/>
    <property type="match status" value="1"/>
</dbReference>
<comment type="caution">
    <text evidence="8">The sequence shown here is derived from an EMBL/GenBank/DDBJ whole genome shotgun (WGS) entry which is preliminary data.</text>
</comment>
<dbReference type="InterPro" id="IPR050596">
    <property type="entry name" value="AspAT/PAT-like"/>
</dbReference>
<feature type="domain" description="Aminotransferase class I/classII large" evidence="7">
    <location>
        <begin position="36"/>
        <end position="390"/>
    </location>
</feature>
<evidence type="ECO:0000313" key="9">
    <source>
        <dbReference type="Proteomes" id="UP000774570"/>
    </source>
</evidence>
<evidence type="ECO:0000313" key="8">
    <source>
        <dbReference type="EMBL" id="MBW8485139.1"/>
    </source>
</evidence>
<dbReference type="PANTHER" id="PTHR46383">
    <property type="entry name" value="ASPARTATE AMINOTRANSFERASE"/>
    <property type="match status" value="1"/>
</dbReference>
<dbReference type="InterPro" id="IPR004839">
    <property type="entry name" value="Aminotransferase_I/II_large"/>
</dbReference>
<evidence type="ECO:0000256" key="3">
    <source>
        <dbReference type="ARBA" id="ARBA00022576"/>
    </source>
</evidence>
<dbReference type="PRINTS" id="PR00753">
    <property type="entry name" value="ACCSYNTHASE"/>
</dbReference>
<dbReference type="InterPro" id="IPR015422">
    <property type="entry name" value="PyrdxlP-dep_Trfase_small"/>
</dbReference>
<keyword evidence="5" id="KW-0663">Pyridoxal phosphate</keyword>
<evidence type="ECO:0000256" key="1">
    <source>
        <dbReference type="ARBA" id="ARBA00001933"/>
    </source>
</evidence>
<organism evidence="8 9">
    <name type="scientific">Actinomadura parmotrematis</name>
    <dbReference type="NCBI Taxonomy" id="2864039"/>
    <lineage>
        <taxon>Bacteria</taxon>
        <taxon>Bacillati</taxon>
        <taxon>Actinomycetota</taxon>
        <taxon>Actinomycetes</taxon>
        <taxon>Streptosporangiales</taxon>
        <taxon>Thermomonosporaceae</taxon>
        <taxon>Actinomadura</taxon>
    </lineage>
</organism>
<evidence type="ECO:0000256" key="4">
    <source>
        <dbReference type="ARBA" id="ARBA00022679"/>
    </source>
</evidence>
<dbReference type="Gene3D" id="3.40.640.10">
    <property type="entry name" value="Type I PLP-dependent aspartate aminotransferase-like (Major domain)"/>
    <property type="match status" value="1"/>
</dbReference>
<accession>A0ABS7FZU4</accession>
<evidence type="ECO:0000256" key="2">
    <source>
        <dbReference type="ARBA" id="ARBA00007441"/>
    </source>
</evidence>
<comment type="similarity">
    <text evidence="2 6">Belongs to the class-I pyridoxal-phosphate-dependent aminotransferase family.</text>
</comment>
<dbReference type="PANTHER" id="PTHR46383:SF1">
    <property type="entry name" value="ASPARTATE AMINOTRANSFERASE"/>
    <property type="match status" value="1"/>
</dbReference>
<sequence>MSIDRPRISQRIAAISESATLAVDAKAKALKAAGRPVIGFGAGEPDFPTPDYIVEAAVEAARTPRFHKYTPAGGLPELRAAVAEKTARDSGYAVEAGQVLITNGGKQAVYEAFAALLDPGDEVIVPTPYWTTYPESIKLAGGVPVDVVADETTGYRVGVEQLEAARTDRTKVLLFVSPSNPTGAVYTRDEIEAIGRWADEHGLWVVTDEIYEHLVYGDAGFHSLPVVVPELADRTLVLNGVAKTYAMTGWRVGWLIGPQDVVKAAANLQSHATSNVANVSQAAALAAVTGDLSAVAEMRTAFDRRRQTMVRMLNEIPGVLCPVPEGAFYAYPSVKELVGKEIRGKRPSSTVELAALILEEAEVALVPGEAFGTPGYFRLSYALGDDDLVEGVSRVAKLLGEAR</sequence>
<dbReference type="InterPro" id="IPR015421">
    <property type="entry name" value="PyrdxlP-dep_Trfase_major"/>
</dbReference>
<dbReference type="Proteomes" id="UP000774570">
    <property type="component" value="Unassembled WGS sequence"/>
</dbReference>
<keyword evidence="3 6" id="KW-0032">Aminotransferase</keyword>
<protein>
    <recommendedName>
        <fullName evidence="6">Aminotransferase</fullName>
        <ecNumber evidence="6">2.6.1.-</ecNumber>
    </recommendedName>
</protein>
<keyword evidence="9" id="KW-1185">Reference proteome</keyword>
<dbReference type="RefSeq" id="WP_220168357.1">
    <property type="nucleotide sequence ID" value="NZ_JAIBOA010000014.1"/>
</dbReference>
<dbReference type="EMBL" id="JAIBOA010000014">
    <property type="protein sequence ID" value="MBW8485139.1"/>
    <property type="molecule type" value="Genomic_DNA"/>
</dbReference>
<dbReference type="InterPro" id="IPR004838">
    <property type="entry name" value="NHTrfase_class1_PyrdxlP-BS"/>
</dbReference>
<dbReference type="PROSITE" id="PS00105">
    <property type="entry name" value="AA_TRANSFER_CLASS_1"/>
    <property type="match status" value="1"/>
</dbReference>
<dbReference type="InterPro" id="IPR015424">
    <property type="entry name" value="PyrdxlP-dep_Trfase"/>
</dbReference>
<dbReference type="EC" id="2.6.1.-" evidence="6"/>
<evidence type="ECO:0000256" key="6">
    <source>
        <dbReference type="RuleBase" id="RU000481"/>
    </source>
</evidence>
<name>A0ABS7FZU4_9ACTN</name>